<protein>
    <recommendedName>
        <fullName evidence="2">DUF3616 domain-containing protein</fullName>
    </recommendedName>
</protein>
<organism evidence="3">
    <name type="scientific">uncultured Thiotrichaceae bacterium</name>
    <dbReference type="NCBI Taxonomy" id="298394"/>
    <lineage>
        <taxon>Bacteria</taxon>
        <taxon>Pseudomonadati</taxon>
        <taxon>Pseudomonadota</taxon>
        <taxon>Gammaproteobacteria</taxon>
        <taxon>Thiotrichales</taxon>
        <taxon>Thiotrichaceae</taxon>
        <taxon>environmental samples</taxon>
    </lineage>
</organism>
<evidence type="ECO:0000313" key="3">
    <source>
        <dbReference type="EMBL" id="CAA6822117.1"/>
    </source>
</evidence>
<evidence type="ECO:0000256" key="1">
    <source>
        <dbReference type="SAM" id="SignalP"/>
    </source>
</evidence>
<name>A0A6S6TVG0_9GAMM</name>
<reference evidence="3" key="1">
    <citation type="submission" date="2020-01" db="EMBL/GenBank/DDBJ databases">
        <authorList>
            <person name="Meier V. D."/>
            <person name="Meier V D."/>
        </authorList>
    </citation>
    <scope>NUCLEOTIDE SEQUENCE</scope>
    <source>
        <strain evidence="3">HLG_WM_MAG_07</strain>
    </source>
</reference>
<dbReference type="AlphaFoldDB" id="A0A6S6TVG0"/>
<proteinExistence type="predicted"/>
<gene>
    <name evidence="3" type="ORF">HELGO_WM50267</name>
</gene>
<feature type="domain" description="DUF3616" evidence="2">
    <location>
        <begin position="37"/>
        <end position="324"/>
    </location>
</feature>
<dbReference type="InterPro" id="IPR022060">
    <property type="entry name" value="DUF3616"/>
</dbReference>
<evidence type="ECO:0000259" key="2">
    <source>
        <dbReference type="Pfam" id="PF12275"/>
    </source>
</evidence>
<feature type="chain" id="PRO_5028289724" description="DUF3616 domain-containing protein" evidence="1">
    <location>
        <begin position="23"/>
        <end position="337"/>
    </location>
</feature>
<keyword evidence="1" id="KW-0732">Signal</keyword>
<dbReference type="Pfam" id="PF12275">
    <property type="entry name" value="DUF3616"/>
    <property type="match status" value="1"/>
</dbReference>
<sequence>MKNTVNYVLPLLLLLTHTQLHADTKVLLQGEVLGVSDISAVEKTASFLVIGSDEAVGNGQNIIQLFKPSKDSGYELQQNIALSSNKGKELDIEGLTADGDLIYVVGSHSSKRRKVKSNKKYKNNQERFYAREIENEENRDWLYRVQIDDKGREIANSKISLRKIIKKNKVLEPFSNIPSKENGIDIEGLASKDGWLYLGFRGPVFRKNYVPIMKLKFDQPEASNRLLYVQLNGAGIRSITAVSNGFLIIAGPVGDAVIPHQLYFWDGKDMVPGKDRSKSDLGRVKLLAEIPFHKGGKAEGLAVLHENASSYDVLLAYDGVSQQESVMQRLTIRKLSQ</sequence>
<feature type="signal peptide" evidence="1">
    <location>
        <begin position="1"/>
        <end position="22"/>
    </location>
</feature>
<accession>A0A6S6TVG0</accession>
<dbReference type="EMBL" id="CACVAY010000109">
    <property type="protein sequence ID" value="CAA6822117.1"/>
    <property type="molecule type" value="Genomic_DNA"/>
</dbReference>